<dbReference type="EMBL" id="JAKLTQ010000006">
    <property type="protein sequence ID" value="MCG2622257.1"/>
    <property type="molecule type" value="Genomic_DNA"/>
</dbReference>
<feature type="transmembrane region" description="Helical" evidence="1">
    <location>
        <begin position="134"/>
        <end position="151"/>
    </location>
</feature>
<dbReference type="InterPro" id="IPR043968">
    <property type="entry name" value="SGNH"/>
</dbReference>
<dbReference type="PANTHER" id="PTHR23028">
    <property type="entry name" value="ACETYLTRANSFERASE"/>
    <property type="match status" value="1"/>
</dbReference>
<name>A0ABS9L6F8_9MICC</name>
<protein>
    <submittedName>
        <fullName evidence="4">Acyltransferase</fullName>
    </submittedName>
</protein>
<dbReference type="Pfam" id="PF19040">
    <property type="entry name" value="SGNH"/>
    <property type="match status" value="1"/>
</dbReference>
<dbReference type="InterPro" id="IPR050879">
    <property type="entry name" value="Acyltransferase_3"/>
</dbReference>
<dbReference type="GO" id="GO:0016746">
    <property type="term" value="F:acyltransferase activity"/>
    <property type="evidence" value="ECO:0007669"/>
    <property type="project" value="UniProtKB-KW"/>
</dbReference>
<evidence type="ECO:0000259" key="2">
    <source>
        <dbReference type="Pfam" id="PF01757"/>
    </source>
</evidence>
<feature type="domain" description="SGNH" evidence="3">
    <location>
        <begin position="433"/>
        <end position="659"/>
    </location>
</feature>
<dbReference type="InterPro" id="IPR002656">
    <property type="entry name" value="Acyl_transf_3_dom"/>
</dbReference>
<dbReference type="Proteomes" id="UP001165368">
    <property type="component" value="Unassembled WGS sequence"/>
</dbReference>
<feature type="transmembrane region" description="Helical" evidence="1">
    <location>
        <begin position="63"/>
        <end position="81"/>
    </location>
</feature>
<keyword evidence="4" id="KW-0808">Transferase</keyword>
<feature type="transmembrane region" description="Helical" evidence="1">
    <location>
        <begin position="219"/>
        <end position="238"/>
    </location>
</feature>
<keyword evidence="4" id="KW-0012">Acyltransferase</keyword>
<feature type="transmembrane region" description="Helical" evidence="1">
    <location>
        <begin position="349"/>
        <end position="369"/>
    </location>
</feature>
<keyword evidence="5" id="KW-1185">Reference proteome</keyword>
<evidence type="ECO:0000313" key="4">
    <source>
        <dbReference type="EMBL" id="MCG2622257.1"/>
    </source>
</evidence>
<reference evidence="4" key="1">
    <citation type="submission" date="2022-01" db="EMBL/GenBank/DDBJ databases">
        <authorList>
            <person name="Jo J.-H."/>
            <person name="Im W.-T."/>
        </authorList>
    </citation>
    <scope>NUCLEOTIDE SEQUENCE</scope>
    <source>
        <strain evidence="4">I2-34</strain>
    </source>
</reference>
<organism evidence="4 5">
    <name type="scientific">Arthrobacter hankyongi</name>
    <dbReference type="NCBI Taxonomy" id="2904801"/>
    <lineage>
        <taxon>Bacteria</taxon>
        <taxon>Bacillati</taxon>
        <taxon>Actinomycetota</taxon>
        <taxon>Actinomycetes</taxon>
        <taxon>Micrococcales</taxon>
        <taxon>Micrococcaceae</taxon>
        <taxon>Arthrobacter</taxon>
    </lineage>
</organism>
<gene>
    <name evidence="4" type="ORF">LVY72_10030</name>
</gene>
<sequence length="674" mass="72244">MRALAVSMVVAYHLWPGALTGGFVGVDVFFVISGYLMTAHLLGRQPRTGRDLLQFWARRIRRLLPAAFVVLAATAVGSRVLTPSTQWEDNARQIVGSALYVQNWLLAGSSVDYLASDNAPTPVQHFWSLSVEEQFYLGWPVLLLALFAVARKRRHRPAVALRWTVAGVIAVSLAFSVLATAVEPASAYFITPTRIWELAAGGFVATLAPLAATRLPQPATAVLAWTGMAAILLAGSGYSARTPFPGYAALLPVLGTALVVLAGTSRTYSPTGILRLRPVQWLGDASYSIYLWHWPLLVLLPGLFGPGLPSQLAVLALTLVLSALTKTYVEDRFRLSLPSARLLPSYRFAAAGMAVVVLLGGAQLVEVGYRQQLAASQLAAVTQSRKPCIGAAAAAQGFKQCPPDPKAELVPEPALAKKDLPDAYRDGCWAEDDFLDRPVCTYGNGPVRIALVGNSHAGHWLPALQALARRHGWTISTFLVSRCNVTNAPLELGTEARTQNCLDYGDWVMEQTNGGKFDLVITSERQSVPVQGESWGTTRIPAVAGYASYLKQWAKAGTRVLVIKDPPYPGSRISNIPDCLAAHSGNPAACAGTPSSWHWMDPLDEAARKVSLPGISRVDLDKYFCTGGVCPAAIGSVVAYRDGSHITATYASSLAPYLAKPIDKALSAARPGTR</sequence>
<keyword evidence="1" id="KW-0812">Transmembrane</keyword>
<evidence type="ECO:0000313" key="5">
    <source>
        <dbReference type="Proteomes" id="UP001165368"/>
    </source>
</evidence>
<evidence type="ECO:0000256" key="1">
    <source>
        <dbReference type="SAM" id="Phobius"/>
    </source>
</evidence>
<feature type="transmembrane region" description="Helical" evidence="1">
    <location>
        <begin position="163"/>
        <end position="182"/>
    </location>
</feature>
<feature type="domain" description="Acyltransferase 3" evidence="2">
    <location>
        <begin position="1"/>
        <end position="324"/>
    </location>
</feature>
<keyword evidence="1" id="KW-1133">Transmembrane helix</keyword>
<dbReference type="Pfam" id="PF01757">
    <property type="entry name" value="Acyl_transf_3"/>
    <property type="match status" value="1"/>
</dbReference>
<proteinExistence type="predicted"/>
<dbReference type="RefSeq" id="WP_237820404.1">
    <property type="nucleotide sequence ID" value="NZ_JAKLTQ010000006.1"/>
</dbReference>
<evidence type="ECO:0000259" key="3">
    <source>
        <dbReference type="Pfam" id="PF19040"/>
    </source>
</evidence>
<accession>A0ABS9L6F8</accession>
<feature type="transmembrane region" description="Helical" evidence="1">
    <location>
        <begin position="285"/>
        <end position="304"/>
    </location>
</feature>
<dbReference type="PANTHER" id="PTHR23028:SF53">
    <property type="entry name" value="ACYL_TRANSF_3 DOMAIN-CONTAINING PROTEIN"/>
    <property type="match status" value="1"/>
</dbReference>
<feature type="transmembrane region" description="Helical" evidence="1">
    <location>
        <begin position="20"/>
        <end position="42"/>
    </location>
</feature>
<comment type="caution">
    <text evidence="4">The sequence shown here is derived from an EMBL/GenBank/DDBJ whole genome shotgun (WGS) entry which is preliminary data.</text>
</comment>
<feature type="transmembrane region" description="Helical" evidence="1">
    <location>
        <begin position="244"/>
        <end position="264"/>
    </location>
</feature>
<keyword evidence="1" id="KW-0472">Membrane</keyword>